<accession>A0A6P3XPY2</accession>
<feature type="transmembrane region" description="Helical" evidence="1">
    <location>
        <begin position="34"/>
        <end position="54"/>
    </location>
</feature>
<keyword evidence="1" id="KW-0812">Transmembrane</keyword>
<evidence type="ECO:0000256" key="1">
    <source>
        <dbReference type="SAM" id="Phobius"/>
    </source>
</evidence>
<keyword evidence="1" id="KW-1133">Transmembrane helix</keyword>
<gene>
    <name evidence="3" type="primary">LOC106747344</name>
</gene>
<reference evidence="3" key="1">
    <citation type="submission" date="2025-08" db="UniProtKB">
        <authorList>
            <consortium name="RefSeq"/>
        </authorList>
    </citation>
    <scope>IDENTIFICATION</scope>
</reference>
<proteinExistence type="predicted"/>
<dbReference type="Proteomes" id="UP000515204">
    <property type="component" value="Unplaced"/>
</dbReference>
<protein>
    <submittedName>
        <fullName evidence="3">Uncharacterized protein LOC106747344 isoform X2</fullName>
    </submittedName>
</protein>
<organism evidence="2 3">
    <name type="scientific">Dinoponera quadriceps</name>
    <name type="common">South American ant</name>
    <dbReference type="NCBI Taxonomy" id="609295"/>
    <lineage>
        <taxon>Eukaryota</taxon>
        <taxon>Metazoa</taxon>
        <taxon>Ecdysozoa</taxon>
        <taxon>Arthropoda</taxon>
        <taxon>Hexapoda</taxon>
        <taxon>Insecta</taxon>
        <taxon>Pterygota</taxon>
        <taxon>Neoptera</taxon>
        <taxon>Endopterygota</taxon>
        <taxon>Hymenoptera</taxon>
        <taxon>Apocrita</taxon>
        <taxon>Aculeata</taxon>
        <taxon>Formicoidea</taxon>
        <taxon>Formicidae</taxon>
        <taxon>Ponerinae</taxon>
        <taxon>Ponerini</taxon>
        <taxon>Dinoponera</taxon>
    </lineage>
</organism>
<dbReference type="AlphaFoldDB" id="A0A6P3XPY2"/>
<sequence>MDILPVNFKVLWFCGAWKERKEENIVLAFLHSCYRYAVLLLIYQFTIFEVIEVIRMRNRISEVTEGLFMMSTFITLCLKYANFLLRRDELSALLECLRVKMCQPRNHTERLIIEAHSRKDTTLYRRVLFANIVL</sequence>
<dbReference type="GeneID" id="106747344"/>
<dbReference type="OrthoDB" id="6597368at2759"/>
<dbReference type="RefSeq" id="XP_014480257.1">
    <property type="nucleotide sequence ID" value="XM_014624771.1"/>
</dbReference>
<name>A0A6P3XPY2_DINQU</name>
<evidence type="ECO:0000313" key="3">
    <source>
        <dbReference type="RefSeq" id="XP_014480257.1"/>
    </source>
</evidence>
<keyword evidence="1" id="KW-0472">Membrane</keyword>
<feature type="transmembrane region" description="Helical" evidence="1">
    <location>
        <begin position="66"/>
        <end position="85"/>
    </location>
</feature>
<keyword evidence="2" id="KW-1185">Reference proteome</keyword>
<evidence type="ECO:0000313" key="2">
    <source>
        <dbReference type="Proteomes" id="UP000515204"/>
    </source>
</evidence>